<organism evidence="1 2">
    <name type="scientific">Mesorhizobium shangrilense</name>
    <dbReference type="NCBI Taxonomy" id="460060"/>
    <lineage>
        <taxon>Bacteria</taxon>
        <taxon>Pseudomonadati</taxon>
        <taxon>Pseudomonadota</taxon>
        <taxon>Alphaproteobacteria</taxon>
        <taxon>Hyphomicrobiales</taxon>
        <taxon>Phyllobacteriaceae</taxon>
        <taxon>Mesorhizobium</taxon>
    </lineage>
</organism>
<dbReference type="Proteomes" id="UP001548832">
    <property type="component" value="Unassembled WGS sequence"/>
</dbReference>
<accession>A0ABV2DLH1</accession>
<proteinExistence type="predicted"/>
<sequence>MQDMIPRRNSEPDRSPASWDNVACEMLMIIHRPALRPLLPVCVDPVMSAATISLPASNLVAKIVSFGHKLASDFTNFQETGIKNHEAG</sequence>
<dbReference type="RefSeq" id="WP_354463173.1">
    <property type="nucleotide sequence ID" value="NZ_JBEWSZ010000002.1"/>
</dbReference>
<gene>
    <name evidence="1" type="ORF">ABVQ20_28135</name>
</gene>
<keyword evidence="2" id="KW-1185">Reference proteome</keyword>
<reference evidence="1 2" key="1">
    <citation type="submission" date="2024-06" db="EMBL/GenBank/DDBJ databases">
        <authorList>
            <person name="Kim D.-U."/>
        </authorList>
    </citation>
    <scope>NUCLEOTIDE SEQUENCE [LARGE SCALE GENOMIC DNA]</scope>
    <source>
        <strain evidence="1 2">KACC15460</strain>
    </source>
</reference>
<name>A0ABV2DLH1_9HYPH</name>
<comment type="caution">
    <text evidence="1">The sequence shown here is derived from an EMBL/GenBank/DDBJ whole genome shotgun (WGS) entry which is preliminary data.</text>
</comment>
<dbReference type="EMBL" id="JBEWSZ010000002">
    <property type="protein sequence ID" value="MET2830865.1"/>
    <property type="molecule type" value="Genomic_DNA"/>
</dbReference>
<evidence type="ECO:0000313" key="2">
    <source>
        <dbReference type="Proteomes" id="UP001548832"/>
    </source>
</evidence>
<evidence type="ECO:0000313" key="1">
    <source>
        <dbReference type="EMBL" id="MET2830865.1"/>
    </source>
</evidence>
<protein>
    <submittedName>
        <fullName evidence="1">Uncharacterized protein</fullName>
    </submittedName>
</protein>